<proteinExistence type="predicted"/>
<dbReference type="EMBL" id="CABIJS010000166">
    <property type="protein sequence ID" value="VUZ45288.1"/>
    <property type="molecule type" value="Genomic_DNA"/>
</dbReference>
<dbReference type="AlphaFoldDB" id="A0A564YEW9"/>
<protein>
    <submittedName>
        <fullName evidence="2">Uncharacterized protein</fullName>
    </submittedName>
</protein>
<evidence type="ECO:0000313" key="2">
    <source>
        <dbReference type="EMBL" id="VUZ45288.1"/>
    </source>
</evidence>
<evidence type="ECO:0000256" key="1">
    <source>
        <dbReference type="SAM" id="MobiDB-lite"/>
    </source>
</evidence>
<accession>A0A564YEW9</accession>
<keyword evidence="3" id="KW-1185">Reference proteome</keyword>
<organism evidence="2 3">
    <name type="scientific">Hymenolepis diminuta</name>
    <name type="common">Rat tapeworm</name>
    <dbReference type="NCBI Taxonomy" id="6216"/>
    <lineage>
        <taxon>Eukaryota</taxon>
        <taxon>Metazoa</taxon>
        <taxon>Spiralia</taxon>
        <taxon>Lophotrochozoa</taxon>
        <taxon>Platyhelminthes</taxon>
        <taxon>Cestoda</taxon>
        <taxon>Eucestoda</taxon>
        <taxon>Cyclophyllidea</taxon>
        <taxon>Hymenolepididae</taxon>
        <taxon>Hymenolepis</taxon>
    </lineage>
</organism>
<feature type="compositionally biased region" description="Polar residues" evidence="1">
    <location>
        <begin position="1"/>
        <end position="15"/>
    </location>
</feature>
<evidence type="ECO:0000313" key="3">
    <source>
        <dbReference type="Proteomes" id="UP000321570"/>
    </source>
</evidence>
<reference evidence="2 3" key="1">
    <citation type="submission" date="2019-07" db="EMBL/GenBank/DDBJ databases">
        <authorList>
            <person name="Jastrzebski P J."/>
            <person name="Paukszto L."/>
            <person name="Jastrzebski P J."/>
        </authorList>
    </citation>
    <scope>NUCLEOTIDE SEQUENCE [LARGE SCALE GENOMIC DNA]</scope>
    <source>
        <strain evidence="2 3">WMS-il1</strain>
    </source>
</reference>
<feature type="region of interest" description="Disordered" evidence="1">
    <location>
        <begin position="1"/>
        <end position="22"/>
    </location>
</feature>
<sequence length="78" mass="9016">MRQNPNSKRASTQPYSVHRRNQNLPNTYALTYECGESHERMQSVSACCRNPSSFSSYSVVETRFSQNSALTYHFLIHL</sequence>
<gene>
    <name evidence="2" type="ORF">WMSIL1_LOCUS5392</name>
</gene>
<name>A0A564YEW9_HYMDI</name>
<dbReference type="Proteomes" id="UP000321570">
    <property type="component" value="Unassembled WGS sequence"/>
</dbReference>